<dbReference type="RefSeq" id="WP_074070147.1">
    <property type="nucleotide sequence ID" value="NZ_CP017101.1"/>
</dbReference>
<dbReference type="GO" id="GO:0003677">
    <property type="term" value="F:DNA binding"/>
    <property type="evidence" value="ECO:0007669"/>
    <property type="project" value="InterPro"/>
</dbReference>
<feature type="domain" description="HTH cro/C1-type" evidence="1">
    <location>
        <begin position="24"/>
        <end position="55"/>
    </location>
</feature>
<dbReference type="InterPro" id="IPR010982">
    <property type="entry name" value="Lambda_DNA-bd_dom_sf"/>
</dbReference>
<dbReference type="InterPro" id="IPR001387">
    <property type="entry name" value="Cro/C1-type_HTH"/>
</dbReference>
<dbReference type="SUPFAM" id="SSF47413">
    <property type="entry name" value="lambda repressor-like DNA-binding domains"/>
    <property type="match status" value="1"/>
</dbReference>
<evidence type="ECO:0000313" key="3">
    <source>
        <dbReference type="Proteomes" id="UP000184749"/>
    </source>
</evidence>
<gene>
    <name evidence="2" type="ORF">IE4872_CH00512</name>
</gene>
<dbReference type="EMBL" id="CP017101">
    <property type="protein sequence ID" value="APO66177.1"/>
    <property type="molecule type" value="Genomic_DNA"/>
</dbReference>
<dbReference type="SMART" id="SM00530">
    <property type="entry name" value="HTH_XRE"/>
    <property type="match status" value="1"/>
</dbReference>
<dbReference type="OrthoDB" id="7365273at2"/>
<dbReference type="PROSITE" id="PS50943">
    <property type="entry name" value="HTH_CROC1"/>
    <property type="match status" value="1"/>
</dbReference>
<proteinExistence type="predicted"/>
<name>A0A1L5NE44_9HYPH</name>
<protein>
    <submittedName>
        <fullName evidence="2">Transcriptional regulator domain-containing protein</fullName>
    </submittedName>
</protein>
<accession>A0A1L5NE44</accession>
<dbReference type="STRING" id="56730.IE4872_CH00512"/>
<dbReference type="Gene3D" id="1.10.260.40">
    <property type="entry name" value="lambda repressor-like DNA-binding domains"/>
    <property type="match status" value="1"/>
</dbReference>
<organism evidence="2 3">
    <name type="scientific">Rhizobium gallicum</name>
    <dbReference type="NCBI Taxonomy" id="56730"/>
    <lineage>
        <taxon>Bacteria</taxon>
        <taxon>Pseudomonadati</taxon>
        <taxon>Pseudomonadota</taxon>
        <taxon>Alphaproteobacteria</taxon>
        <taxon>Hyphomicrobiales</taxon>
        <taxon>Rhizobiaceae</taxon>
        <taxon>Rhizobium/Agrobacterium group</taxon>
        <taxon>Rhizobium</taxon>
    </lineage>
</organism>
<dbReference type="CDD" id="cd00093">
    <property type="entry name" value="HTH_XRE"/>
    <property type="match status" value="1"/>
</dbReference>
<evidence type="ECO:0000313" key="2">
    <source>
        <dbReference type="EMBL" id="APO66177.1"/>
    </source>
</evidence>
<dbReference type="Pfam" id="PF01381">
    <property type="entry name" value="HTH_3"/>
    <property type="match status" value="1"/>
</dbReference>
<sequence>MPKPSVRAYSHYSRDALVLLSQMIKRARIERTLTTQELADRAGISRGLLQRIEKGDPGCAIGAVFEVAAIVGIRLFDADKATLATGISANTSTLALLPKSVRPSGKKVEDDF</sequence>
<reference evidence="2 3" key="1">
    <citation type="submission" date="2016-09" db="EMBL/GenBank/DDBJ databases">
        <title>The complete genome sequences of Rhizobium gallicum, symbiovars gallicum and phaseoli, symbionts associated to common bean (Phaseolus vulgaris).</title>
        <authorList>
            <person name="Bustos P."/>
            <person name="Santamaria R.I."/>
            <person name="Perez-Carrascal O.M."/>
            <person name="Juarez S."/>
            <person name="Lozano L."/>
            <person name="Martinez-Flores I."/>
            <person name="Martinez-Romero E."/>
            <person name="Cevallos M."/>
            <person name="Romero D."/>
            <person name="Davila G."/>
            <person name="Gonzalez V."/>
        </authorList>
    </citation>
    <scope>NUCLEOTIDE SEQUENCE [LARGE SCALE GENOMIC DNA]</scope>
    <source>
        <strain evidence="2 3">IE4872</strain>
    </source>
</reference>
<evidence type="ECO:0000259" key="1">
    <source>
        <dbReference type="PROSITE" id="PS50943"/>
    </source>
</evidence>
<dbReference type="Proteomes" id="UP000184749">
    <property type="component" value="Chromosome"/>
</dbReference>
<dbReference type="AlphaFoldDB" id="A0A1L5NE44"/>